<feature type="non-terminal residue" evidence="1">
    <location>
        <position position="56"/>
    </location>
</feature>
<reference evidence="1" key="1">
    <citation type="submission" date="2021-06" db="EMBL/GenBank/DDBJ databases">
        <authorList>
            <person name="Kallberg Y."/>
            <person name="Tangrot J."/>
            <person name="Rosling A."/>
        </authorList>
    </citation>
    <scope>NUCLEOTIDE SEQUENCE</scope>
    <source>
        <strain evidence="1">AU212A</strain>
    </source>
</reference>
<evidence type="ECO:0000313" key="2">
    <source>
        <dbReference type="Proteomes" id="UP000789860"/>
    </source>
</evidence>
<name>A0ACA9NFL6_9GLOM</name>
<organism evidence="1 2">
    <name type="scientific">Scutellospora calospora</name>
    <dbReference type="NCBI Taxonomy" id="85575"/>
    <lineage>
        <taxon>Eukaryota</taxon>
        <taxon>Fungi</taxon>
        <taxon>Fungi incertae sedis</taxon>
        <taxon>Mucoromycota</taxon>
        <taxon>Glomeromycotina</taxon>
        <taxon>Glomeromycetes</taxon>
        <taxon>Diversisporales</taxon>
        <taxon>Gigasporaceae</taxon>
        <taxon>Scutellospora</taxon>
    </lineage>
</organism>
<keyword evidence="2" id="KW-1185">Reference proteome</keyword>
<accession>A0ACA9NFL6</accession>
<evidence type="ECO:0000313" key="1">
    <source>
        <dbReference type="EMBL" id="CAG8654342.1"/>
    </source>
</evidence>
<gene>
    <name evidence="1" type="ORF">SCALOS_LOCUS8780</name>
</gene>
<sequence length="56" mass="6229">MQLSTPIPYLQPSTSISLPSQAFSNLNSNPTFTYTKKRSSKAEVKSLNLRVDQLEA</sequence>
<comment type="caution">
    <text evidence="1">The sequence shown here is derived from an EMBL/GenBank/DDBJ whole genome shotgun (WGS) entry which is preliminary data.</text>
</comment>
<dbReference type="EMBL" id="CAJVPM010024585">
    <property type="protein sequence ID" value="CAG8654342.1"/>
    <property type="molecule type" value="Genomic_DNA"/>
</dbReference>
<dbReference type="Proteomes" id="UP000789860">
    <property type="component" value="Unassembled WGS sequence"/>
</dbReference>
<proteinExistence type="predicted"/>
<protein>
    <submittedName>
        <fullName evidence="1">157_t:CDS:1</fullName>
    </submittedName>
</protein>